<gene>
    <name evidence="2" type="ORF">PV07_12705</name>
</gene>
<reference evidence="2 3" key="1">
    <citation type="submission" date="2015-01" db="EMBL/GenBank/DDBJ databases">
        <title>The Genome Sequence of Cladophialophora immunda CBS83496.</title>
        <authorList>
            <consortium name="The Broad Institute Genomics Platform"/>
            <person name="Cuomo C."/>
            <person name="de Hoog S."/>
            <person name="Gorbushina A."/>
            <person name="Stielow B."/>
            <person name="Teixiera M."/>
            <person name="Abouelleil A."/>
            <person name="Chapman S.B."/>
            <person name="Priest M."/>
            <person name="Young S.K."/>
            <person name="Wortman J."/>
            <person name="Nusbaum C."/>
            <person name="Birren B."/>
        </authorList>
    </citation>
    <scope>NUCLEOTIDE SEQUENCE [LARGE SCALE GENOMIC DNA]</scope>
    <source>
        <strain evidence="2 3">CBS 83496</strain>
    </source>
</reference>
<dbReference type="HOGENOM" id="CLU_2722022_0_0_1"/>
<feature type="region of interest" description="Disordered" evidence="1">
    <location>
        <begin position="1"/>
        <end position="23"/>
    </location>
</feature>
<protein>
    <submittedName>
        <fullName evidence="2">Uncharacterized protein</fullName>
    </submittedName>
</protein>
<dbReference type="EMBL" id="KN847114">
    <property type="protein sequence ID" value="KIW21881.1"/>
    <property type="molecule type" value="Genomic_DNA"/>
</dbReference>
<dbReference type="GeneID" id="27351899"/>
<dbReference type="VEuPathDB" id="FungiDB:PV07_12705"/>
<dbReference type="AlphaFoldDB" id="A0A0D1Z2K7"/>
<dbReference type="InterPro" id="IPR024080">
    <property type="entry name" value="Neurolysin/TOP_N"/>
</dbReference>
<dbReference type="Proteomes" id="UP000054466">
    <property type="component" value="Unassembled WGS sequence"/>
</dbReference>
<keyword evidence="3" id="KW-1185">Reference proteome</keyword>
<dbReference type="OrthoDB" id="534666at2759"/>
<evidence type="ECO:0000256" key="1">
    <source>
        <dbReference type="SAM" id="MobiDB-lite"/>
    </source>
</evidence>
<sequence length="72" mass="7822">MASAQFRKPPQAPPSFTATPESLVKDTEDMLARSKKIADDIVAQVAPEDATFQNVLLPMAHDENQQALKLAS</sequence>
<dbReference type="Gene3D" id="1.20.1050.40">
    <property type="entry name" value="Endopeptidase. Chain P, domain 1"/>
    <property type="match status" value="1"/>
</dbReference>
<dbReference type="RefSeq" id="XP_016242097.1">
    <property type="nucleotide sequence ID" value="XM_016400255.1"/>
</dbReference>
<evidence type="ECO:0000313" key="2">
    <source>
        <dbReference type="EMBL" id="KIW21881.1"/>
    </source>
</evidence>
<name>A0A0D1Z2K7_9EURO</name>
<evidence type="ECO:0000313" key="3">
    <source>
        <dbReference type="Proteomes" id="UP000054466"/>
    </source>
</evidence>
<accession>A0A0D1Z2K7</accession>
<organism evidence="2 3">
    <name type="scientific">Cladophialophora immunda</name>
    <dbReference type="NCBI Taxonomy" id="569365"/>
    <lineage>
        <taxon>Eukaryota</taxon>
        <taxon>Fungi</taxon>
        <taxon>Dikarya</taxon>
        <taxon>Ascomycota</taxon>
        <taxon>Pezizomycotina</taxon>
        <taxon>Eurotiomycetes</taxon>
        <taxon>Chaetothyriomycetidae</taxon>
        <taxon>Chaetothyriales</taxon>
        <taxon>Herpotrichiellaceae</taxon>
        <taxon>Cladophialophora</taxon>
    </lineage>
</organism>
<proteinExistence type="predicted"/>